<dbReference type="Proteomes" id="UP000805704">
    <property type="component" value="Chromosome 18"/>
</dbReference>
<gene>
    <name evidence="1" type="primary">PDPK1</name>
    <name evidence="1" type="ORF">GBF38_011719</name>
</gene>
<reference evidence="1" key="1">
    <citation type="submission" date="2020-04" db="EMBL/GenBank/DDBJ databases">
        <title>A chromosome-scale assembly and high-density genetic map of the yellow drum (Nibea albiflora) genome.</title>
        <authorList>
            <person name="Xu D."/>
            <person name="Zhang W."/>
            <person name="Chen R."/>
            <person name="Tan P."/>
            <person name="Wang L."/>
            <person name="Song H."/>
            <person name="Tian L."/>
            <person name="Zhu Q."/>
            <person name="Wang B."/>
        </authorList>
    </citation>
    <scope>NUCLEOTIDE SEQUENCE</scope>
    <source>
        <strain evidence="1">ZJHYS-2018</strain>
    </source>
</reference>
<dbReference type="EMBL" id="CM024806">
    <property type="protein sequence ID" value="KAG8009106.1"/>
    <property type="molecule type" value="Genomic_DNA"/>
</dbReference>
<sequence length="879" mass="99476">MVRNHPDSCSPLAIPGASSSHCPSMEGAAAVGAPVQAPQPRKKKPEDFRFGKILGEGSFSTVVLAREQVTGKEYAIKILEKRHIMKENKAQYVKRERDLMSNLDHPFFVKLYFTFQDDEKLYFGLSYAKNGELLKYIRKIGSFDETCTRFYSAEIVCALEYLHNKGIIHRDLKPENILLSEDMHIQITDFGTAKQLSSDSKQARANSFVGTAQYVSPELLTEKSACKSSDLWALGCIIYQLVAGLPPFRAGNEYLIFQKIIKLEYEFPEKFFPKAKDLVKQLLSLDPSKRIGCEEMGGYDPLKQHPFFDTISWSDLHIQTPPKLTPYLPAMSEDDEDCYGNYDDLLSQFSNMQVAQSSSSHSLSPHESTPPQRSSSNIEQYIHDIDNNSFELDLQFTEEEKQLLLDKQTTGNPWHQFVENNLILKMGPVDKRKGLFARRRQLLLTEGPHLYYVDPVNKVLKGEIPWSLELRPEAKNFKTFFVHTLVAAAQIFPVSSTDREPSRGEGGGDEERGMAENSSETSSSAHRRCLAHLPAERNVSAGVGSSKWIRLNVGGTYFLTTRQTLCRDPKSFLYRLSQADPELDSDKDETGAYLIDRDPTYFGPVLNYLRHGKLVLNRDLAEEGVLEEAEFYNITSLIKLIKDKIRERDCKTSQVPVKHVYRVLQCQEEELTQMVSTMSDGWKFEQLVSIGYGRAHQSEFLLIVSREVKGEESALPNNSGELVSIGSSYNYGNEDQAEFLCVVSKELHNQSYGTNSEPSEKAKGFVAVPTKNPDGTMNLMNWECAIPGKKGTPWEGGLFKLRMLFKDDYPSSPPKCKFEPPLFHPNVYPSGTVCLSILEEDKDWRPAITIKQILLGIQELLNEPNIQDPAQAEAYTIYW</sequence>
<organism evidence="1 2">
    <name type="scientific">Nibea albiflora</name>
    <name type="common">Yellow drum</name>
    <name type="synonym">Corvina albiflora</name>
    <dbReference type="NCBI Taxonomy" id="240163"/>
    <lineage>
        <taxon>Eukaryota</taxon>
        <taxon>Metazoa</taxon>
        <taxon>Chordata</taxon>
        <taxon>Craniata</taxon>
        <taxon>Vertebrata</taxon>
        <taxon>Euteleostomi</taxon>
        <taxon>Actinopterygii</taxon>
        <taxon>Neopterygii</taxon>
        <taxon>Teleostei</taxon>
        <taxon>Neoteleostei</taxon>
        <taxon>Acanthomorphata</taxon>
        <taxon>Eupercaria</taxon>
        <taxon>Sciaenidae</taxon>
        <taxon>Nibea</taxon>
    </lineage>
</organism>
<keyword evidence="1" id="KW-0418">Kinase</keyword>
<protein>
    <submittedName>
        <fullName evidence="1">3-phosphoinositide-dependent protein kinase 1</fullName>
    </submittedName>
</protein>
<keyword evidence="1" id="KW-0808">Transferase</keyword>
<evidence type="ECO:0000313" key="2">
    <source>
        <dbReference type="Proteomes" id="UP000805704"/>
    </source>
</evidence>
<name>A0ACB7F4P3_NIBAL</name>
<accession>A0ACB7F4P3</accession>
<proteinExistence type="predicted"/>
<evidence type="ECO:0000313" key="1">
    <source>
        <dbReference type="EMBL" id="KAG8009106.1"/>
    </source>
</evidence>
<keyword evidence="2" id="KW-1185">Reference proteome</keyword>
<comment type="caution">
    <text evidence="1">The sequence shown here is derived from an EMBL/GenBank/DDBJ whole genome shotgun (WGS) entry which is preliminary data.</text>
</comment>